<protein>
    <recommendedName>
        <fullName evidence="1">DNA binding HTH domain-containing protein</fullName>
    </recommendedName>
</protein>
<accession>A0ABS8CQQ3</accession>
<dbReference type="Pfam" id="PF02954">
    <property type="entry name" value="HTH_8"/>
    <property type="match status" value="1"/>
</dbReference>
<evidence type="ECO:0000259" key="1">
    <source>
        <dbReference type="Pfam" id="PF02954"/>
    </source>
</evidence>
<reference evidence="2 3" key="1">
    <citation type="submission" date="2020-07" db="EMBL/GenBank/DDBJ databases">
        <title>Pseudogemmobacter sp. nov., isolated from poultry manure in Taiwan.</title>
        <authorList>
            <person name="Lin S.-Y."/>
            <person name="Tang Y.-S."/>
            <person name="Young C.-C."/>
        </authorList>
    </citation>
    <scope>NUCLEOTIDE SEQUENCE [LARGE SCALE GENOMIC DNA]</scope>
    <source>
        <strain evidence="2 3">CC-YST710</strain>
    </source>
</reference>
<dbReference type="EMBL" id="JACDXX010000019">
    <property type="protein sequence ID" value="MCB5411686.1"/>
    <property type="molecule type" value="Genomic_DNA"/>
</dbReference>
<sequence length="166" mass="18888">MFMETFGWDRDEAAILLGVDRRTLSRWVKAEESGEDKVSPASRLLLNLYFDRAESVLVKQMLWLKGVKDKAEELAPVVGEENWGLRAAEKINNVRFGPWVSVSDLPELPVGIKFIRSRMVAIDRLIERGLVSGGELKRAKVIYQRYSAISEDYRTKFPKGGKDANE</sequence>
<dbReference type="InterPro" id="IPR002197">
    <property type="entry name" value="HTH_Fis"/>
</dbReference>
<keyword evidence="3" id="KW-1185">Reference proteome</keyword>
<gene>
    <name evidence="2" type="ORF">H0485_16970</name>
</gene>
<dbReference type="Proteomes" id="UP001198571">
    <property type="component" value="Unassembled WGS sequence"/>
</dbReference>
<name>A0ABS8CQQ3_9RHOB</name>
<proteinExistence type="predicted"/>
<dbReference type="RefSeq" id="WP_226937141.1">
    <property type="nucleotide sequence ID" value="NZ_JACDXX010000019.1"/>
</dbReference>
<comment type="caution">
    <text evidence="2">The sequence shown here is derived from an EMBL/GenBank/DDBJ whole genome shotgun (WGS) entry which is preliminary data.</text>
</comment>
<evidence type="ECO:0000313" key="3">
    <source>
        <dbReference type="Proteomes" id="UP001198571"/>
    </source>
</evidence>
<evidence type="ECO:0000313" key="2">
    <source>
        <dbReference type="EMBL" id="MCB5411686.1"/>
    </source>
</evidence>
<organism evidence="2 3">
    <name type="scientific">Pseudogemmobacter faecipullorum</name>
    <dbReference type="NCBI Taxonomy" id="2755041"/>
    <lineage>
        <taxon>Bacteria</taxon>
        <taxon>Pseudomonadati</taxon>
        <taxon>Pseudomonadota</taxon>
        <taxon>Alphaproteobacteria</taxon>
        <taxon>Rhodobacterales</taxon>
        <taxon>Paracoccaceae</taxon>
        <taxon>Pseudogemmobacter</taxon>
    </lineage>
</organism>
<feature type="domain" description="DNA binding HTH" evidence="1">
    <location>
        <begin position="3"/>
        <end position="26"/>
    </location>
</feature>